<dbReference type="CDD" id="cd00757">
    <property type="entry name" value="ThiF_MoeB_HesA_family"/>
    <property type="match status" value="1"/>
</dbReference>
<keyword evidence="2" id="KW-0808">Transferase</keyword>
<dbReference type="Proteomes" id="UP001140258">
    <property type="component" value="Unassembled WGS sequence"/>
</dbReference>
<accession>A0ABT2EYN6</accession>
<dbReference type="GO" id="GO:0016779">
    <property type="term" value="F:nucleotidyltransferase activity"/>
    <property type="evidence" value="ECO:0007669"/>
    <property type="project" value="UniProtKB-KW"/>
</dbReference>
<gene>
    <name evidence="2" type="ORF">M2325_000793</name>
</gene>
<evidence type="ECO:0000259" key="1">
    <source>
        <dbReference type="Pfam" id="PF00899"/>
    </source>
</evidence>
<keyword evidence="2" id="KW-0548">Nucleotidyltransferase</keyword>
<dbReference type="PANTHER" id="PTHR10953">
    <property type="entry name" value="UBIQUITIN-ACTIVATING ENZYME E1"/>
    <property type="match status" value="1"/>
</dbReference>
<dbReference type="SUPFAM" id="SSF69572">
    <property type="entry name" value="Activating enzymes of the ubiquitin-like proteins"/>
    <property type="match status" value="1"/>
</dbReference>
<evidence type="ECO:0000313" key="3">
    <source>
        <dbReference type="Proteomes" id="UP001140258"/>
    </source>
</evidence>
<dbReference type="PANTHER" id="PTHR10953:SF102">
    <property type="entry name" value="ADENYLYLTRANSFERASE AND SULFURTRANSFERASE MOCS3"/>
    <property type="match status" value="1"/>
</dbReference>
<dbReference type="EMBL" id="JANUCQ010000002">
    <property type="protein sequence ID" value="MCS3922108.1"/>
    <property type="molecule type" value="Genomic_DNA"/>
</dbReference>
<protein>
    <submittedName>
        <fullName evidence="2">Molybdopterin/thiamine biosynthesis adenylyltransferase</fullName>
    </submittedName>
</protein>
<keyword evidence="3" id="KW-1185">Reference proteome</keyword>
<dbReference type="InterPro" id="IPR045886">
    <property type="entry name" value="ThiF/MoeB/HesA"/>
</dbReference>
<feature type="domain" description="THIF-type NAD/FAD binding fold" evidence="1">
    <location>
        <begin position="22"/>
        <end position="254"/>
    </location>
</feature>
<evidence type="ECO:0000313" key="2">
    <source>
        <dbReference type="EMBL" id="MCS3922108.1"/>
    </source>
</evidence>
<dbReference type="RefSeq" id="WP_259051336.1">
    <property type="nucleotide sequence ID" value="NZ_JANUCQ010000002.1"/>
</dbReference>
<organism evidence="2 3">
    <name type="scientific">Methanococcus voltae PS</name>
    <dbReference type="NCBI Taxonomy" id="523842"/>
    <lineage>
        <taxon>Archaea</taxon>
        <taxon>Methanobacteriati</taxon>
        <taxon>Methanobacteriota</taxon>
        <taxon>Methanomada group</taxon>
        <taxon>Methanococci</taxon>
        <taxon>Methanococcales</taxon>
        <taxon>Methanococcaceae</taxon>
        <taxon>Methanococcus</taxon>
    </lineage>
</organism>
<dbReference type="InterPro" id="IPR000594">
    <property type="entry name" value="ThiF_NAD_FAD-bd"/>
</dbReference>
<name>A0ABT2EYN6_METVO</name>
<dbReference type="Gene3D" id="3.40.50.720">
    <property type="entry name" value="NAD(P)-binding Rossmann-like Domain"/>
    <property type="match status" value="1"/>
</dbReference>
<reference evidence="2" key="1">
    <citation type="submission" date="2022-08" db="EMBL/GenBank/DDBJ databases">
        <title>Genomic Encyclopedia of Type Strains, Phase V (KMG-V): Genome sequencing to study the core and pangenomes of soil and plant-associated prokaryotes.</title>
        <authorList>
            <person name="Whitman W."/>
        </authorList>
    </citation>
    <scope>NUCLEOTIDE SEQUENCE</scope>
    <source>
        <strain evidence="2">PS</strain>
    </source>
</reference>
<proteinExistence type="predicted"/>
<sequence length="258" mass="28964">MDYTQNEINYKDYKDYKDYERYARQIKLDGFGYESQDKLLSSKVAVIGAGGLGSIVLQYLTSAGIGEINVLDYQDIELSNLNRQIIHNETNLGQLKVDSAKEKLEKLNSNVKINTFNQKLEKKDLNSNLKFIKESDLIIDCLDNFEARYILNDLALKYDKPLVHGAIEGMHGQATTMVPGETPCLRCIFKTKANKDKVPVLGFTAGVIGSIQVGEAIKYITGYGETLKNKLLSVNLKNNEFLTFKIKKNPNCSCNSTL</sequence>
<comment type="caution">
    <text evidence="2">The sequence shown here is derived from an EMBL/GenBank/DDBJ whole genome shotgun (WGS) entry which is preliminary data.</text>
</comment>
<dbReference type="InterPro" id="IPR035985">
    <property type="entry name" value="Ubiquitin-activating_enz"/>
</dbReference>
<dbReference type="Pfam" id="PF00899">
    <property type="entry name" value="ThiF"/>
    <property type="match status" value="1"/>
</dbReference>